<dbReference type="Pfam" id="PF01779">
    <property type="entry name" value="Ribosomal_L29e"/>
    <property type="match status" value="1"/>
</dbReference>
<evidence type="ECO:0000256" key="2">
    <source>
        <dbReference type="ARBA" id="ARBA00022980"/>
    </source>
</evidence>
<dbReference type="GO" id="GO:0022625">
    <property type="term" value="C:cytosolic large ribosomal subunit"/>
    <property type="evidence" value="ECO:0007669"/>
    <property type="project" value="TreeGrafter"/>
</dbReference>
<keyword evidence="2 4" id="KW-0689">Ribosomal protein</keyword>
<protein>
    <recommendedName>
        <fullName evidence="4">60S ribosomal protein L29</fullName>
    </recommendedName>
</protein>
<dbReference type="EMBL" id="LR877145">
    <property type="protein sequence ID" value="CAD2212861.1"/>
    <property type="molecule type" value="Genomic_DNA"/>
</dbReference>
<feature type="region of interest" description="Disordered" evidence="5">
    <location>
        <begin position="1"/>
        <end position="27"/>
    </location>
</feature>
<accession>A0A7G2C4P3</accession>
<evidence type="ECO:0000313" key="8">
    <source>
        <dbReference type="Proteomes" id="UP000515908"/>
    </source>
</evidence>
<keyword evidence="8" id="KW-1185">Reference proteome</keyword>
<evidence type="ECO:0000256" key="5">
    <source>
        <dbReference type="SAM" id="MobiDB-lite"/>
    </source>
</evidence>
<feature type="compositionally biased region" description="Basic residues" evidence="5">
    <location>
        <begin position="1"/>
        <end position="21"/>
    </location>
</feature>
<dbReference type="VEuPathDB" id="TriTrypDB:ADEAN_000027400"/>
<dbReference type="GO" id="GO:0003735">
    <property type="term" value="F:structural constituent of ribosome"/>
    <property type="evidence" value="ECO:0007669"/>
    <property type="project" value="UniProtKB-UniRule"/>
</dbReference>
<reference evidence="7 8" key="1">
    <citation type="submission" date="2020-08" db="EMBL/GenBank/DDBJ databases">
        <authorList>
            <person name="Newling K."/>
            <person name="Davey J."/>
            <person name="Forrester S."/>
        </authorList>
    </citation>
    <scope>NUCLEOTIDE SEQUENCE [LARGE SCALE GENOMIC DNA]</scope>
    <source>
        <strain evidence="7">Crithidia deanei Carvalho</strain>
        <strain evidence="8">Crithidia deanei Carvalho (ATCC PRA-265)</strain>
    </source>
</reference>
<dbReference type="InterPro" id="IPR002673">
    <property type="entry name" value="Ribosomal_eL29"/>
</dbReference>
<name>A0A7G2C4P3_9TRYP</name>
<dbReference type="PANTHER" id="PTHR12884:SF0">
    <property type="entry name" value="60S RIBOSOMAL PROTEIN L29"/>
    <property type="match status" value="1"/>
</dbReference>
<dbReference type="EMBL" id="LR877145">
    <property type="protein sequence ID" value="CAD2212862.1"/>
    <property type="molecule type" value="Genomic_DNA"/>
</dbReference>
<evidence type="ECO:0000256" key="1">
    <source>
        <dbReference type="ARBA" id="ARBA00010247"/>
    </source>
</evidence>
<dbReference type="Gene3D" id="6.10.140.1730">
    <property type="match status" value="1"/>
</dbReference>
<dbReference type="GO" id="GO:0002181">
    <property type="term" value="P:cytoplasmic translation"/>
    <property type="evidence" value="ECO:0007669"/>
    <property type="project" value="TreeGrafter"/>
</dbReference>
<proteinExistence type="inferred from homology"/>
<evidence type="ECO:0000313" key="6">
    <source>
        <dbReference type="EMBL" id="CAD2212861.1"/>
    </source>
</evidence>
<dbReference type="VEuPathDB" id="TriTrypDB:ADEAN_000027300"/>
<comment type="similarity">
    <text evidence="1 4">Belongs to the eukaryotic ribosomal protein eL29 family.</text>
</comment>
<dbReference type="PANTHER" id="PTHR12884">
    <property type="entry name" value="60S RIBOSOMAL PROTEIN L29"/>
    <property type="match status" value="1"/>
</dbReference>
<sequence length="69" mass="7868">MAKSKNHTNHNQSHKNHRNGIKRPLPLCLHNSSRGGWLPAIVNARRVRKNNQKVAIKARRARIAAFAKK</sequence>
<keyword evidence="3 4" id="KW-0687">Ribonucleoprotein</keyword>
<evidence type="ECO:0000256" key="4">
    <source>
        <dbReference type="RuleBase" id="RU364026"/>
    </source>
</evidence>
<gene>
    <name evidence="6" type="ORF">ADEAN_000027300</name>
    <name evidence="7" type="ORF">ADEAN_000027400</name>
</gene>
<dbReference type="AlphaFoldDB" id="A0A7G2C4P3"/>
<evidence type="ECO:0000256" key="3">
    <source>
        <dbReference type="ARBA" id="ARBA00023274"/>
    </source>
</evidence>
<dbReference type="Proteomes" id="UP000515908">
    <property type="component" value="Chromosome 01"/>
</dbReference>
<evidence type="ECO:0000313" key="7">
    <source>
        <dbReference type="EMBL" id="CAD2212862.1"/>
    </source>
</evidence>
<organism evidence="7 8">
    <name type="scientific">Angomonas deanei</name>
    <dbReference type="NCBI Taxonomy" id="59799"/>
    <lineage>
        <taxon>Eukaryota</taxon>
        <taxon>Discoba</taxon>
        <taxon>Euglenozoa</taxon>
        <taxon>Kinetoplastea</taxon>
        <taxon>Metakinetoplastina</taxon>
        <taxon>Trypanosomatida</taxon>
        <taxon>Trypanosomatidae</taxon>
        <taxon>Strigomonadinae</taxon>
        <taxon>Angomonas</taxon>
    </lineage>
</organism>